<dbReference type="AlphaFoldDB" id="A0A0F9RQG8"/>
<sequence length="358" mass="39417">MAITWNIAGLTTRFREDTGRRQTTDISDSDIADFINDYYVNDFPSDAKVDEFDTFFTQALSATDDGEYTIDSGVDRLDDPVTINGREIVLSRDREEFFATHHHHHFLHGHFHGARTNLHGQFEDEQFITNPNLVIGSSNSARVKHDSFDYEVQSKSYSKSSSEVALTGDAVPVDTFGAWSLKVDTDGTITVTAAGANGTGYDTARMALDALGTSDADTAYMGYVTVINTSGAFTPDTTTLDASGVTATFTDGRFENRAEPTSALLYGTQLFVRPKPNDIYQLKALQIAKRPTALSGATVIADPKHGKAIARGAAIQFLEPRGGQKRIDDLAFTTRFMFNSIRSDKIKRLLGQEIQRRN</sequence>
<reference evidence="1" key="1">
    <citation type="journal article" date="2015" name="Nature">
        <title>Complex archaea that bridge the gap between prokaryotes and eukaryotes.</title>
        <authorList>
            <person name="Spang A."/>
            <person name="Saw J.H."/>
            <person name="Jorgensen S.L."/>
            <person name="Zaremba-Niedzwiedzka K."/>
            <person name="Martijn J."/>
            <person name="Lind A.E."/>
            <person name="van Eijk R."/>
            <person name="Schleper C."/>
            <person name="Guy L."/>
            <person name="Ettema T.J."/>
        </authorList>
    </citation>
    <scope>NUCLEOTIDE SEQUENCE</scope>
</reference>
<accession>A0A0F9RQG8</accession>
<proteinExistence type="predicted"/>
<organism evidence="1">
    <name type="scientific">marine sediment metagenome</name>
    <dbReference type="NCBI Taxonomy" id="412755"/>
    <lineage>
        <taxon>unclassified sequences</taxon>
        <taxon>metagenomes</taxon>
        <taxon>ecological metagenomes</taxon>
    </lineage>
</organism>
<evidence type="ECO:0000313" key="1">
    <source>
        <dbReference type="EMBL" id="KKN19563.1"/>
    </source>
</evidence>
<name>A0A0F9RQG8_9ZZZZ</name>
<comment type="caution">
    <text evidence="1">The sequence shown here is derived from an EMBL/GenBank/DDBJ whole genome shotgun (WGS) entry which is preliminary data.</text>
</comment>
<gene>
    <name evidence="1" type="ORF">LCGC14_0944490</name>
</gene>
<protein>
    <submittedName>
        <fullName evidence="1">Uncharacterized protein</fullName>
    </submittedName>
</protein>
<dbReference type="EMBL" id="LAZR01003323">
    <property type="protein sequence ID" value="KKN19563.1"/>
    <property type="molecule type" value="Genomic_DNA"/>
</dbReference>